<dbReference type="Proteomes" id="UP000177195">
    <property type="component" value="Unassembled WGS sequence"/>
</dbReference>
<protein>
    <recommendedName>
        <fullName evidence="1">Transposase IS200-like domain-containing protein</fullName>
    </recommendedName>
</protein>
<reference evidence="2 3" key="1">
    <citation type="journal article" date="2016" name="Nat. Commun.">
        <title>Thousands of microbial genomes shed light on interconnected biogeochemical processes in an aquifer system.</title>
        <authorList>
            <person name="Anantharaman K."/>
            <person name="Brown C.T."/>
            <person name="Hug L.A."/>
            <person name="Sharon I."/>
            <person name="Castelle C.J."/>
            <person name="Probst A.J."/>
            <person name="Thomas B.C."/>
            <person name="Singh A."/>
            <person name="Wilkins M.J."/>
            <person name="Karaoz U."/>
            <person name="Brodie E.L."/>
            <person name="Williams K.H."/>
            <person name="Hubbard S.S."/>
            <person name="Banfield J.F."/>
        </authorList>
    </citation>
    <scope>NUCLEOTIDE SEQUENCE [LARGE SCALE GENOMIC DNA]</scope>
</reference>
<feature type="domain" description="Transposase IS200-like" evidence="1">
    <location>
        <begin position="7"/>
        <end position="154"/>
    </location>
</feature>
<dbReference type="Pfam" id="PF01797">
    <property type="entry name" value="Y1_Tnp"/>
    <property type="match status" value="1"/>
</dbReference>
<dbReference type="EMBL" id="MFVN01000034">
    <property type="protein sequence ID" value="OGI96794.1"/>
    <property type="molecule type" value="Genomic_DNA"/>
</dbReference>
<evidence type="ECO:0000313" key="2">
    <source>
        <dbReference type="EMBL" id="OGI96794.1"/>
    </source>
</evidence>
<dbReference type="Gene3D" id="3.30.70.1290">
    <property type="entry name" value="Transposase IS200-like"/>
    <property type="match status" value="1"/>
</dbReference>
<evidence type="ECO:0000313" key="3">
    <source>
        <dbReference type="Proteomes" id="UP000177195"/>
    </source>
</evidence>
<comment type="caution">
    <text evidence="2">The sequence shown here is derived from an EMBL/GenBank/DDBJ whole genome shotgun (WGS) entry which is preliminary data.</text>
</comment>
<evidence type="ECO:0000259" key="1">
    <source>
        <dbReference type="SMART" id="SM01321"/>
    </source>
</evidence>
<proteinExistence type="predicted"/>
<dbReference type="AlphaFoldDB" id="A0A1F6XRQ0"/>
<dbReference type="PANTHER" id="PTHR34322:SF2">
    <property type="entry name" value="TRANSPOSASE IS200-LIKE DOMAIN-CONTAINING PROTEIN"/>
    <property type="match status" value="1"/>
</dbReference>
<sequence length="246" mass="29044">MRKEPFGENSIIHVFNRGNRKQKIVNDEGDRWHFLQMLFYFNDKFAPTNTFRTLKELLRLDLNSRLIWPDEWSTRENLVKIIAFCLRDNHFHLILQEIKEGGVTKFMQKLGVGMTNYFNTKHKETGRLFQGSYKARLVDTDNYLKYLSVYIQVKNVLESYPGGVENALLNFNDAYQFALDYKYGSLGAQIFKNLETNKIIDNKILTDFFENDEYKNFARDCLSRVSFDESQSKLIVEIKSQQLVEI</sequence>
<dbReference type="PANTHER" id="PTHR34322">
    <property type="entry name" value="TRANSPOSASE, Y1_TNP DOMAIN-CONTAINING"/>
    <property type="match status" value="1"/>
</dbReference>
<dbReference type="InterPro" id="IPR036515">
    <property type="entry name" value="Transposase_17_sf"/>
</dbReference>
<gene>
    <name evidence="2" type="ORF">A3I25_01390</name>
</gene>
<dbReference type="SUPFAM" id="SSF143422">
    <property type="entry name" value="Transposase IS200-like"/>
    <property type="match status" value="1"/>
</dbReference>
<dbReference type="GO" id="GO:0003677">
    <property type="term" value="F:DNA binding"/>
    <property type="evidence" value="ECO:0007669"/>
    <property type="project" value="InterPro"/>
</dbReference>
<dbReference type="SMART" id="SM01321">
    <property type="entry name" value="Y1_Tnp"/>
    <property type="match status" value="1"/>
</dbReference>
<accession>A0A1F6XRQ0</accession>
<name>A0A1F6XRQ0_9BACT</name>
<dbReference type="GO" id="GO:0006313">
    <property type="term" value="P:DNA transposition"/>
    <property type="evidence" value="ECO:0007669"/>
    <property type="project" value="InterPro"/>
</dbReference>
<dbReference type="InterPro" id="IPR002686">
    <property type="entry name" value="Transposase_17"/>
</dbReference>
<dbReference type="GO" id="GO:0004803">
    <property type="term" value="F:transposase activity"/>
    <property type="evidence" value="ECO:0007669"/>
    <property type="project" value="InterPro"/>
</dbReference>
<organism evidence="2 3">
    <name type="scientific">Candidatus Nomurabacteria bacterium RIFCSPLOWO2_02_FULL_42_17</name>
    <dbReference type="NCBI Taxonomy" id="1801789"/>
    <lineage>
        <taxon>Bacteria</taxon>
        <taxon>Candidatus Nomuraibacteriota</taxon>
    </lineage>
</organism>